<dbReference type="Proteomes" id="UP000614334">
    <property type="component" value="Unassembled WGS sequence"/>
</dbReference>
<comment type="caution">
    <text evidence="2">The sequence shown here is derived from an EMBL/GenBank/DDBJ whole genome shotgun (WGS) entry which is preliminary data.</text>
</comment>
<evidence type="ECO:0000313" key="2">
    <source>
        <dbReference type="EMBL" id="KAF8755662.1"/>
    </source>
</evidence>
<sequence length="214" mass="23903">MQVKALRSRRFLWPRAASPVERELLPRRASSRPQSRLDRIYLPSLLSHKPPPPPHSVAERAAPSVKPRRSLTQPRFLRSLRSLFHPSRPFSPSLPQLTRWRLVLVEPPSSSSKLASSQANILASSQTDFLGRAPPTSPFIRGPCSSSDHPHHPSSLRLSRRSLFLLGPLNPASLTRPLTRLRLALHRAIPLPSELSSPQAHFLSKGNYSSYLPG</sequence>
<accession>A0A8H7M5D9</accession>
<dbReference type="EMBL" id="JACYCF010000008">
    <property type="protein sequence ID" value="KAF8755662.1"/>
    <property type="molecule type" value="Genomic_DNA"/>
</dbReference>
<organism evidence="2 3">
    <name type="scientific">Rhizoctonia solani</name>
    <dbReference type="NCBI Taxonomy" id="456999"/>
    <lineage>
        <taxon>Eukaryota</taxon>
        <taxon>Fungi</taxon>
        <taxon>Dikarya</taxon>
        <taxon>Basidiomycota</taxon>
        <taxon>Agaricomycotina</taxon>
        <taxon>Agaricomycetes</taxon>
        <taxon>Cantharellales</taxon>
        <taxon>Ceratobasidiaceae</taxon>
        <taxon>Rhizoctonia</taxon>
    </lineage>
</organism>
<name>A0A8H7M5D9_9AGAM</name>
<gene>
    <name evidence="2" type="ORF">RHS01_05185</name>
</gene>
<evidence type="ECO:0000256" key="1">
    <source>
        <dbReference type="SAM" id="MobiDB-lite"/>
    </source>
</evidence>
<feature type="region of interest" description="Disordered" evidence="1">
    <location>
        <begin position="44"/>
        <end position="71"/>
    </location>
</feature>
<protein>
    <submittedName>
        <fullName evidence="2">Uncharacterized protein</fullName>
    </submittedName>
</protein>
<reference evidence="2" key="1">
    <citation type="submission" date="2020-09" db="EMBL/GenBank/DDBJ databases">
        <title>Comparative genome analyses of four rice-infecting Rhizoctonia solani isolates reveal extensive enrichment of homogalacturonan modification genes.</title>
        <authorList>
            <person name="Lee D.-Y."/>
            <person name="Jeon J."/>
            <person name="Kim K.-T."/>
            <person name="Cheong K."/>
            <person name="Song H."/>
            <person name="Choi G."/>
            <person name="Ko J."/>
            <person name="Opiyo S.O."/>
            <person name="Zuo S."/>
            <person name="Madhav S."/>
            <person name="Lee Y.-H."/>
            <person name="Wang G.-L."/>
        </authorList>
    </citation>
    <scope>NUCLEOTIDE SEQUENCE</scope>
    <source>
        <strain evidence="2">AG1-IA B2</strain>
    </source>
</reference>
<dbReference type="AlphaFoldDB" id="A0A8H7M5D9"/>
<proteinExistence type="predicted"/>
<evidence type="ECO:0000313" key="3">
    <source>
        <dbReference type="Proteomes" id="UP000614334"/>
    </source>
</evidence>